<evidence type="ECO:0000313" key="2">
    <source>
        <dbReference type="Proteomes" id="UP000257109"/>
    </source>
</evidence>
<accession>A0A371ETN9</accession>
<keyword evidence="2" id="KW-1185">Reference proteome</keyword>
<sequence length="169" mass="18818">MSGMTSDALFSTNILTASAPIPVALPATIVTLPCNLNNYTNSKQTSTIERIKYTESGRDLSLDIICSMYFKEDTSLLDHLNEFQGTIDQMLGMGIKFEDEILRLLLLNSLPESWETFKKLTKGNLVMARGEKISKLYWTKALVAKDSVNVMDMEASLWTKGLVISVKKG</sequence>
<evidence type="ECO:0000313" key="1">
    <source>
        <dbReference type="EMBL" id="RDX69415.1"/>
    </source>
</evidence>
<dbReference type="Pfam" id="PF14223">
    <property type="entry name" value="Retrotran_gag_2"/>
    <property type="match status" value="1"/>
</dbReference>
<protein>
    <recommendedName>
        <fullName evidence="3">Retrovirus-related Pol polyprotein from transposon TNT 1-94</fullName>
    </recommendedName>
</protein>
<organism evidence="1 2">
    <name type="scientific">Mucuna pruriens</name>
    <name type="common">Velvet bean</name>
    <name type="synonym">Dolichos pruriens</name>
    <dbReference type="NCBI Taxonomy" id="157652"/>
    <lineage>
        <taxon>Eukaryota</taxon>
        <taxon>Viridiplantae</taxon>
        <taxon>Streptophyta</taxon>
        <taxon>Embryophyta</taxon>
        <taxon>Tracheophyta</taxon>
        <taxon>Spermatophyta</taxon>
        <taxon>Magnoliopsida</taxon>
        <taxon>eudicotyledons</taxon>
        <taxon>Gunneridae</taxon>
        <taxon>Pentapetalae</taxon>
        <taxon>rosids</taxon>
        <taxon>fabids</taxon>
        <taxon>Fabales</taxon>
        <taxon>Fabaceae</taxon>
        <taxon>Papilionoideae</taxon>
        <taxon>50 kb inversion clade</taxon>
        <taxon>NPAAA clade</taxon>
        <taxon>indigoferoid/millettioid clade</taxon>
        <taxon>Phaseoleae</taxon>
        <taxon>Mucuna</taxon>
    </lineage>
</organism>
<name>A0A371ETN9_MUCPR</name>
<comment type="caution">
    <text evidence="1">The sequence shown here is derived from an EMBL/GenBank/DDBJ whole genome shotgun (WGS) entry which is preliminary data.</text>
</comment>
<dbReference type="EMBL" id="QJKJ01012120">
    <property type="protein sequence ID" value="RDX69415.1"/>
    <property type="molecule type" value="Genomic_DNA"/>
</dbReference>
<proteinExistence type="predicted"/>
<reference evidence="1" key="1">
    <citation type="submission" date="2018-05" db="EMBL/GenBank/DDBJ databases">
        <title>Draft genome of Mucuna pruriens seed.</title>
        <authorList>
            <person name="Nnadi N.E."/>
            <person name="Vos R."/>
            <person name="Hasami M.H."/>
            <person name="Devisetty U.K."/>
            <person name="Aguiy J.C."/>
        </authorList>
    </citation>
    <scope>NUCLEOTIDE SEQUENCE [LARGE SCALE GENOMIC DNA]</scope>
    <source>
        <strain evidence="1">JCA_2017</strain>
    </source>
</reference>
<dbReference type="Proteomes" id="UP000257109">
    <property type="component" value="Unassembled WGS sequence"/>
</dbReference>
<feature type="non-terminal residue" evidence="1">
    <location>
        <position position="1"/>
    </location>
</feature>
<evidence type="ECO:0008006" key="3">
    <source>
        <dbReference type="Google" id="ProtNLM"/>
    </source>
</evidence>
<gene>
    <name evidence="1" type="ORF">CR513_51473</name>
</gene>
<dbReference type="AlphaFoldDB" id="A0A371ETN9"/>